<evidence type="ECO:0000313" key="2">
    <source>
        <dbReference type="Proteomes" id="UP001187192"/>
    </source>
</evidence>
<accession>A0AA88ABI8</accession>
<sequence length="196" mass="20921">MARSLPREWPECDGFSRAPCPGLRFRLAVAVRGSPAWDCAVLGHPSDAEVSGCFAIRLELGCRGLGNPGCLARPWLEWSGAQEASTFRGLGCSGRPNRVGYLGHPRVGWPSLAPARAAPVRECGPGGLLPILDTFPEIGCSEHNLARYAVHPGETVRSGRASVLSENDIWSGCQHLIRVDRHLLSCSRGTVGSGTL</sequence>
<proteinExistence type="predicted"/>
<protein>
    <submittedName>
        <fullName evidence="1">Uncharacterized protein</fullName>
    </submittedName>
</protein>
<dbReference type="EMBL" id="BTGU01000026">
    <property type="protein sequence ID" value="GMN47902.1"/>
    <property type="molecule type" value="Genomic_DNA"/>
</dbReference>
<dbReference type="Proteomes" id="UP001187192">
    <property type="component" value="Unassembled WGS sequence"/>
</dbReference>
<keyword evidence="2" id="KW-1185">Reference proteome</keyword>
<name>A0AA88ABI8_FICCA</name>
<reference evidence="1" key="1">
    <citation type="submission" date="2023-07" db="EMBL/GenBank/DDBJ databases">
        <title>draft genome sequence of fig (Ficus carica).</title>
        <authorList>
            <person name="Takahashi T."/>
            <person name="Nishimura K."/>
        </authorList>
    </citation>
    <scope>NUCLEOTIDE SEQUENCE</scope>
</reference>
<evidence type="ECO:0000313" key="1">
    <source>
        <dbReference type="EMBL" id="GMN47902.1"/>
    </source>
</evidence>
<gene>
    <name evidence="1" type="ORF">TIFTF001_017078</name>
</gene>
<comment type="caution">
    <text evidence="1">The sequence shown here is derived from an EMBL/GenBank/DDBJ whole genome shotgun (WGS) entry which is preliminary data.</text>
</comment>
<dbReference type="AlphaFoldDB" id="A0AA88ABI8"/>
<organism evidence="1 2">
    <name type="scientific">Ficus carica</name>
    <name type="common">Common fig</name>
    <dbReference type="NCBI Taxonomy" id="3494"/>
    <lineage>
        <taxon>Eukaryota</taxon>
        <taxon>Viridiplantae</taxon>
        <taxon>Streptophyta</taxon>
        <taxon>Embryophyta</taxon>
        <taxon>Tracheophyta</taxon>
        <taxon>Spermatophyta</taxon>
        <taxon>Magnoliopsida</taxon>
        <taxon>eudicotyledons</taxon>
        <taxon>Gunneridae</taxon>
        <taxon>Pentapetalae</taxon>
        <taxon>rosids</taxon>
        <taxon>fabids</taxon>
        <taxon>Rosales</taxon>
        <taxon>Moraceae</taxon>
        <taxon>Ficeae</taxon>
        <taxon>Ficus</taxon>
    </lineage>
</organism>